<keyword evidence="2" id="KW-1185">Reference proteome</keyword>
<reference evidence="1" key="1">
    <citation type="submission" date="2020-09" db="EMBL/GenBank/DDBJ databases">
        <title>Pelobacter alkaliphilus sp. nov., a novel anaerobic arsenate-reducing bacterium from terrestrial mud volcano.</title>
        <authorList>
            <person name="Khomyakova M.A."/>
            <person name="Merkel A.Y."/>
            <person name="Slobodkin A.I."/>
        </authorList>
    </citation>
    <scope>NUCLEOTIDE SEQUENCE</scope>
    <source>
        <strain evidence="1">M08fum</strain>
    </source>
</reference>
<comment type="caution">
    <text evidence="1">The sequence shown here is derived from an EMBL/GenBank/DDBJ whole genome shotgun (WGS) entry which is preliminary data.</text>
</comment>
<evidence type="ECO:0000313" key="1">
    <source>
        <dbReference type="EMBL" id="MBD1400843.1"/>
    </source>
</evidence>
<proteinExistence type="predicted"/>
<dbReference type="EMBL" id="JACWUN010000009">
    <property type="protein sequence ID" value="MBD1400843.1"/>
    <property type="molecule type" value="Genomic_DNA"/>
</dbReference>
<dbReference type="RefSeq" id="WP_191155807.1">
    <property type="nucleotide sequence ID" value="NZ_JACWUN010000009.1"/>
</dbReference>
<gene>
    <name evidence="1" type="ORF">ICT70_09185</name>
</gene>
<accession>A0A8J6UH31</accession>
<dbReference type="AlphaFoldDB" id="A0A8J6UH31"/>
<evidence type="ECO:0000313" key="2">
    <source>
        <dbReference type="Proteomes" id="UP000632828"/>
    </source>
</evidence>
<organism evidence="1 2">
    <name type="scientific">Pelovirga terrestris</name>
    <dbReference type="NCBI Taxonomy" id="2771352"/>
    <lineage>
        <taxon>Bacteria</taxon>
        <taxon>Pseudomonadati</taxon>
        <taxon>Thermodesulfobacteriota</taxon>
        <taxon>Desulfuromonadia</taxon>
        <taxon>Geobacterales</taxon>
        <taxon>Geobacteraceae</taxon>
        <taxon>Pelovirga</taxon>
    </lineage>
</organism>
<protein>
    <submittedName>
        <fullName evidence="1">Uncharacterized protein</fullName>
    </submittedName>
</protein>
<dbReference type="Proteomes" id="UP000632828">
    <property type="component" value="Unassembled WGS sequence"/>
</dbReference>
<name>A0A8J6UH31_9BACT</name>
<sequence length="803" mass="91452">MSRTTSSIALAGASDVSWRSALGLDQNSPIADLPFSAEDITAGTETELQVVVVGDRDRVDLPLEIAASRFYANLQRRTQSGESPRKNITLLQEYLENNREGIWENSWVRFSRRRLCDQALQVWNQDILANKSNPAAGPRTDLHRFHLVGRQGEDCLRVPVSYLLKLALADFLGRRGHTHDRIRQTGASILDHFLSDNTSPETFSFHVEQLSPSRGMGRQVARETAKRYLLTQLLVAYANHQFGLVEDGQKVMVYFSPHPPLRQQHLNDLISDTFYRHLYMSPCLSGWNQGEEKFHYMELCHQVLSRSRLNAVAKLREAGIILNNLTVLPNMSNISLANNGVHLSIGSRRLSRALRDSHHGFNGGHEKWIGDLVCKSLEMFLPLFATTYSAAPRRLAFSDFHPEQVLGFLPHQLDDTHLGMLWRRWKKKADISIFGHALTPFGPTWLDRGLSRLCSLRGDLVPDFRLLDYPICFLSTEQSPAYSGVCGNQQQLLDDLSSMGIFDRQMSLYQFFKLRDYASMKFSGFEGRHHSLFPDLDRDLAGATNLQILVTALIFKYLVRDQLSHRHIPDTPIIESERRQIFFGMAVGIPTFFVHKKTRNRLLLKILRQTEKIRTSRRYPGYLRIYHHEYCLGLLRLIQEDGADLIEMFGFADLLTDLETRLRDPDKASAAGRLIGGICGGKQKDALRMTAEEFNREAERYCRTTLRHEHIHQAMDFIQADLKQAGISSAVEGLTPQLNRLLNQQVTDDFCRRAADDLITGRSGPQSIEQMISLVLLLEDRDRHMNMDATDSEEVYAATASVY</sequence>